<dbReference type="Gene3D" id="1.20.1640.10">
    <property type="entry name" value="Multidrug efflux transporter AcrB transmembrane domain"/>
    <property type="match status" value="1"/>
</dbReference>
<protein>
    <recommendedName>
        <fullName evidence="7">Membrane transport protein MMPL domain-containing protein</fullName>
    </recommendedName>
</protein>
<feature type="transmembrane region" description="Helical" evidence="6">
    <location>
        <begin position="62"/>
        <end position="83"/>
    </location>
</feature>
<keyword evidence="4 6" id="KW-0472">Membrane</keyword>
<evidence type="ECO:0000256" key="4">
    <source>
        <dbReference type="ARBA" id="ARBA00023136"/>
    </source>
</evidence>
<feature type="non-terminal residue" evidence="8">
    <location>
        <position position="142"/>
    </location>
</feature>
<dbReference type="PANTHER" id="PTHR45951">
    <property type="entry name" value="PROTEIN DISPATCHED-RELATED"/>
    <property type="match status" value="1"/>
</dbReference>
<dbReference type="GO" id="GO:0016020">
    <property type="term" value="C:membrane"/>
    <property type="evidence" value="ECO:0007669"/>
    <property type="project" value="UniProtKB-SubCell"/>
</dbReference>
<evidence type="ECO:0000256" key="3">
    <source>
        <dbReference type="ARBA" id="ARBA00022989"/>
    </source>
</evidence>
<organism evidence="8 9">
    <name type="scientific">Polarella glacialis</name>
    <name type="common">Dinoflagellate</name>
    <dbReference type="NCBI Taxonomy" id="89957"/>
    <lineage>
        <taxon>Eukaryota</taxon>
        <taxon>Sar</taxon>
        <taxon>Alveolata</taxon>
        <taxon>Dinophyceae</taxon>
        <taxon>Suessiales</taxon>
        <taxon>Suessiaceae</taxon>
        <taxon>Polarella</taxon>
    </lineage>
</organism>
<feature type="transmembrane region" description="Helical" evidence="6">
    <location>
        <begin position="20"/>
        <end position="42"/>
    </location>
</feature>
<proteinExistence type="predicted"/>
<dbReference type="AlphaFoldDB" id="A0A813IP89"/>
<dbReference type="SUPFAM" id="SSF82866">
    <property type="entry name" value="Multidrug efflux transporter AcrB transmembrane domain"/>
    <property type="match status" value="1"/>
</dbReference>
<dbReference type="GO" id="GO:0022857">
    <property type="term" value="F:transmembrane transporter activity"/>
    <property type="evidence" value="ECO:0007669"/>
    <property type="project" value="TreeGrafter"/>
</dbReference>
<dbReference type="PANTHER" id="PTHR45951:SF7">
    <property type="entry name" value="SSD DOMAIN-CONTAINING PROTEIN"/>
    <property type="match status" value="1"/>
</dbReference>
<comment type="subcellular location">
    <subcellularLocation>
        <location evidence="1">Membrane</location>
        <topology evidence="1">Multi-pass membrane protein</topology>
    </subcellularLocation>
</comment>
<dbReference type="Pfam" id="PF03176">
    <property type="entry name" value="MMPL"/>
    <property type="match status" value="1"/>
</dbReference>
<feature type="transmembrane region" description="Helical" evidence="6">
    <location>
        <begin position="95"/>
        <end position="115"/>
    </location>
</feature>
<evidence type="ECO:0000256" key="2">
    <source>
        <dbReference type="ARBA" id="ARBA00022692"/>
    </source>
</evidence>
<accession>A0A813IP89</accession>
<dbReference type="InterPro" id="IPR052081">
    <property type="entry name" value="Dispatched_Hh_regulator"/>
</dbReference>
<dbReference type="EMBL" id="CAJNNW010015008">
    <property type="protein sequence ID" value="CAE8657217.1"/>
    <property type="molecule type" value="Genomic_DNA"/>
</dbReference>
<dbReference type="InterPro" id="IPR004869">
    <property type="entry name" value="MMPL_dom"/>
</dbReference>
<evidence type="ECO:0000313" key="8">
    <source>
        <dbReference type="EMBL" id="CAE8657217.1"/>
    </source>
</evidence>
<keyword evidence="5" id="KW-0325">Glycoprotein</keyword>
<feature type="domain" description="Membrane transport protein MMPL" evidence="7">
    <location>
        <begin position="22"/>
        <end position="108"/>
    </location>
</feature>
<evidence type="ECO:0000256" key="6">
    <source>
        <dbReference type="SAM" id="Phobius"/>
    </source>
</evidence>
<evidence type="ECO:0000256" key="5">
    <source>
        <dbReference type="ARBA" id="ARBA00023180"/>
    </source>
</evidence>
<name>A0A813IP89_POLGL</name>
<evidence type="ECO:0000313" key="9">
    <source>
        <dbReference type="Proteomes" id="UP000626109"/>
    </source>
</evidence>
<dbReference type="Proteomes" id="UP000626109">
    <property type="component" value="Unassembled WGS sequence"/>
</dbReference>
<evidence type="ECO:0000259" key="7">
    <source>
        <dbReference type="Pfam" id="PF03176"/>
    </source>
</evidence>
<evidence type="ECO:0000256" key="1">
    <source>
        <dbReference type="ARBA" id="ARBA00004141"/>
    </source>
</evidence>
<reference evidence="8" key="1">
    <citation type="submission" date="2021-02" db="EMBL/GenBank/DDBJ databases">
        <authorList>
            <person name="Dougan E. K."/>
            <person name="Rhodes N."/>
            <person name="Thang M."/>
            <person name="Chan C."/>
        </authorList>
    </citation>
    <scope>NUCLEOTIDE SEQUENCE</scope>
</reference>
<sequence length="142" mass="15817">VANVLGYCKMAGWYLGPGECVAGIIVIGLAVDYTIHLGHAYLEGAHGGLRGRLHRWEYALNSMGQTVIAGAATTIFAAFVMQFCQITFFNQMSTLICLTVTYSIIYTLGCFMGILRLLNPEQLEKGNIEVWIDFCRSRWLQK</sequence>
<gene>
    <name evidence="8" type="ORF">PGLA2088_LOCUS12690</name>
</gene>
<keyword evidence="2 6" id="KW-0812">Transmembrane</keyword>
<comment type="caution">
    <text evidence="8">The sequence shown here is derived from an EMBL/GenBank/DDBJ whole genome shotgun (WGS) entry which is preliminary data.</text>
</comment>
<keyword evidence="3 6" id="KW-1133">Transmembrane helix</keyword>